<comment type="caution">
    <text evidence="3">The sequence shown here is derived from an EMBL/GenBank/DDBJ whole genome shotgun (WGS) entry which is preliminary data.</text>
</comment>
<sequence>MATTSSRGPSPNTNSNTIQSNFHTNSYASGGNLDAINQLVISFGSLTAASAGNALSNQTGCRIRKLQETSYPTLVVALTPVNASSSKRAGRSFQGRRSNGPGQDQRLLQIFGPLPILLCLFQVAIVTAPLPALHPFFLVRGRYCN</sequence>
<evidence type="ECO:0000256" key="1">
    <source>
        <dbReference type="SAM" id="MobiDB-lite"/>
    </source>
</evidence>
<dbReference type="Proteomes" id="UP000037035">
    <property type="component" value="Unassembled WGS sequence"/>
</dbReference>
<dbReference type="EMBL" id="LAVV01008970">
    <property type="protein sequence ID" value="KNZ51510.1"/>
    <property type="molecule type" value="Genomic_DNA"/>
</dbReference>
<dbReference type="VEuPathDB" id="FungiDB:VP01_3921g2"/>
<protein>
    <submittedName>
        <fullName evidence="3">Uncharacterized protein</fullName>
    </submittedName>
</protein>
<accession>A0A0L6UUH5</accession>
<feature type="region of interest" description="Disordered" evidence="1">
    <location>
        <begin position="1"/>
        <end position="21"/>
    </location>
</feature>
<proteinExistence type="predicted"/>
<organism evidence="3 4">
    <name type="scientific">Puccinia sorghi</name>
    <dbReference type="NCBI Taxonomy" id="27349"/>
    <lineage>
        <taxon>Eukaryota</taxon>
        <taxon>Fungi</taxon>
        <taxon>Dikarya</taxon>
        <taxon>Basidiomycota</taxon>
        <taxon>Pucciniomycotina</taxon>
        <taxon>Pucciniomycetes</taxon>
        <taxon>Pucciniales</taxon>
        <taxon>Pucciniaceae</taxon>
        <taxon>Puccinia</taxon>
    </lineage>
</organism>
<keyword evidence="2" id="KW-0812">Transmembrane</keyword>
<dbReference type="OrthoDB" id="10647025at2759"/>
<evidence type="ECO:0000313" key="3">
    <source>
        <dbReference type="EMBL" id="KNZ51510.1"/>
    </source>
</evidence>
<evidence type="ECO:0000313" key="4">
    <source>
        <dbReference type="Proteomes" id="UP000037035"/>
    </source>
</evidence>
<dbReference type="AlphaFoldDB" id="A0A0L6UUH5"/>
<keyword evidence="4" id="KW-1185">Reference proteome</keyword>
<reference evidence="3 4" key="1">
    <citation type="submission" date="2015-08" db="EMBL/GenBank/DDBJ databases">
        <title>Next Generation Sequencing and Analysis of the Genome of Puccinia sorghi L Schw, the Causal Agent of Maize Common Rust.</title>
        <authorList>
            <person name="Rochi L."/>
            <person name="Burguener G."/>
            <person name="Darino M."/>
            <person name="Turjanski A."/>
            <person name="Kreff E."/>
            <person name="Dieguez M.J."/>
            <person name="Sacco F."/>
        </authorList>
    </citation>
    <scope>NUCLEOTIDE SEQUENCE [LARGE SCALE GENOMIC DNA]</scope>
    <source>
        <strain evidence="3 4">RO10H11247</strain>
    </source>
</reference>
<evidence type="ECO:0000256" key="2">
    <source>
        <dbReference type="SAM" id="Phobius"/>
    </source>
</evidence>
<keyword evidence="2" id="KW-1133">Transmembrane helix</keyword>
<gene>
    <name evidence="3" type="ORF">VP01_3921g2</name>
</gene>
<feature type="transmembrane region" description="Helical" evidence="2">
    <location>
        <begin position="107"/>
        <end position="130"/>
    </location>
</feature>
<keyword evidence="2" id="KW-0472">Membrane</keyword>
<name>A0A0L6UUH5_9BASI</name>